<feature type="region of interest" description="Disordered" evidence="7">
    <location>
        <begin position="118"/>
        <end position="182"/>
    </location>
</feature>
<dbReference type="PANTHER" id="PTHR23149:SF31">
    <property type="entry name" value="PROTEIN PXR1"/>
    <property type="match status" value="1"/>
</dbReference>
<evidence type="ECO:0000256" key="3">
    <source>
        <dbReference type="ARBA" id="ARBA00022552"/>
    </source>
</evidence>
<dbReference type="STRING" id="97359.A0A550CWN2"/>
<dbReference type="PROSITE" id="PS50174">
    <property type="entry name" value="G_PATCH"/>
    <property type="match status" value="1"/>
</dbReference>
<feature type="compositionally biased region" description="Basic and acidic residues" evidence="7">
    <location>
        <begin position="494"/>
        <end position="509"/>
    </location>
</feature>
<comment type="similarity">
    <text evidence="5">Belongs to the PINX1 family.</text>
</comment>
<name>A0A550CWN2_9AGAR</name>
<feature type="compositionally biased region" description="Basic residues" evidence="7">
    <location>
        <begin position="510"/>
        <end position="526"/>
    </location>
</feature>
<dbReference type="SMART" id="SM00443">
    <property type="entry name" value="G_patch"/>
    <property type="match status" value="1"/>
</dbReference>
<dbReference type="Proteomes" id="UP000320762">
    <property type="component" value="Unassembled WGS sequence"/>
</dbReference>
<feature type="compositionally biased region" description="Low complexity" evidence="7">
    <location>
        <begin position="255"/>
        <end position="271"/>
    </location>
</feature>
<comment type="subcellular location">
    <subcellularLocation>
        <location evidence="1">Nucleus</location>
        <location evidence="1">Nucleolus</location>
    </subcellularLocation>
</comment>
<keyword evidence="4" id="KW-0539">Nucleus</keyword>
<dbReference type="EMBL" id="VDMD01000001">
    <property type="protein sequence ID" value="TRM69199.1"/>
    <property type="molecule type" value="Genomic_DNA"/>
</dbReference>
<evidence type="ECO:0000313" key="9">
    <source>
        <dbReference type="EMBL" id="TRM69199.1"/>
    </source>
</evidence>
<evidence type="ECO:0000256" key="7">
    <source>
        <dbReference type="SAM" id="MobiDB-lite"/>
    </source>
</evidence>
<organism evidence="9 10">
    <name type="scientific">Schizophyllum amplum</name>
    <dbReference type="NCBI Taxonomy" id="97359"/>
    <lineage>
        <taxon>Eukaryota</taxon>
        <taxon>Fungi</taxon>
        <taxon>Dikarya</taxon>
        <taxon>Basidiomycota</taxon>
        <taxon>Agaricomycotina</taxon>
        <taxon>Agaricomycetes</taxon>
        <taxon>Agaricomycetidae</taxon>
        <taxon>Agaricales</taxon>
        <taxon>Schizophyllaceae</taxon>
        <taxon>Schizophyllum</taxon>
    </lineage>
</organism>
<gene>
    <name evidence="9" type="ORF">BD626DRAFT_7791</name>
</gene>
<dbReference type="InterPro" id="IPR050656">
    <property type="entry name" value="PINX1"/>
</dbReference>
<dbReference type="OrthoDB" id="29523at2759"/>
<keyword evidence="3" id="KW-0698">rRNA processing</keyword>
<evidence type="ECO:0000256" key="1">
    <source>
        <dbReference type="ARBA" id="ARBA00004604"/>
    </source>
</evidence>
<dbReference type="PANTHER" id="PTHR23149">
    <property type="entry name" value="G PATCH DOMAIN CONTAINING PROTEIN"/>
    <property type="match status" value="1"/>
</dbReference>
<reference evidence="9 10" key="1">
    <citation type="journal article" date="2019" name="New Phytol.">
        <title>Comparative genomics reveals unique wood-decay strategies and fruiting body development in the Schizophyllaceae.</title>
        <authorList>
            <person name="Almasi E."/>
            <person name="Sahu N."/>
            <person name="Krizsan K."/>
            <person name="Balint B."/>
            <person name="Kovacs G.M."/>
            <person name="Kiss B."/>
            <person name="Cseklye J."/>
            <person name="Drula E."/>
            <person name="Henrissat B."/>
            <person name="Nagy I."/>
            <person name="Chovatia M."/>
            <person name="Adam C."/>
            <person name="LaButti K."/>
            <person name="Lipzen A."/>
            <person name="Riley R."/>
            <person name="Grigoriev I.V."/>
            <person name="Nagy L.G."/>
        </authorList>
    </citation>
    <scope>NUCLEOTIDE SEQUENCE [LARGE SCALE GENOMIC DNA]</scope>
    <source>
        <strain evidence="9 10">NL-1724</strain>
    </source>
</reference>
<evidence type="ECO:0000256" key="4">
    <source>
        <dbReference type="ARBA" id="ARBA00023242"/>
    </source>
</evidence>
<evidence type="ECO:0000313" key="10">
    <source>
        <dbReference type="Proteomes" id="UP000320762"/>
    </source>
</evidence>
<keyword evidence="2" id="KW-0690">Ribosome biogenesis</keyword>
<feature type="region of interest" description="Disordered" evidence="7">
    <location>
        <begin position="211"/>
        <end position="231"/>
    </location>
</feature>
<dbReference type="GO" id="GO:0005730">
    <property type="term" value="C:nucleolus"/>
    <property type="evidence" value="ECO:0007669"/>
    <property type="project" value="UniProtKB-SubCell"/>
</dbReference>
<feature type="compositionally biased region" description="Basic and acidic residues" evidence="7">
    <location>
        <begin position="407"/>
        <end position="419"/>
    </location>
</feature>
<sequence>MGLAGRKVKQRIGHDPRNLSWADDAARFGQNYLSKFGWDASKGLGAEGEGRISAIKVSQKLDMMGIGAAHTKDVNGIAWQQNKDYENLLARLNAAAAGDTVAPTTGVVAEGGFVSATVEEEEVTKEESKEAKKEKKRKRKEEDGEKKSKKRKKEKSPEASAAEDSSDDERAPAPVVRPILRRAHRSRHIAAKSMASKSAAAISEILGIAPTPSSLSSSGSPMGALTPISDEPASLEKLTKSTKSVADYFKERLAAKAAAKAGSSTPTPTAPFKIESAEEEETPRRGLGSARARDDEADAPRGGLGAGRRREDDGETARSGLGLGAGRSLAIDEDAPRGGLGSFARMFQMPSAAPTTETGKGMAMFASLSSARVLAGVQDEPAVDKAATSGAEKERKREKKEKKRKAKEAAQEDAEEKKEKKEKRKKSKKDVEAGDDVEEKVPEPKAKKDKKGKRKEERAGVDELSSGEGMDSKKRKRDEPAEENAPPIVNVEESSTKDADTESKEERKAEKRRRKEKKRRKEASET</sequence>
<proteinExistence type="inferred from homology"/>
<dbReference type="InterPro" id="IPR000467">
    <property type="entry name" value="G_patch_dom"/>
</dbReference>
<keyword evidence="10" id="KW-1185">Reference proteome</keyword>
<dbReference type="GO" id="GO:0003676">
    <property type="term" value="F:nucleic acid binding"/>
    <property type="evidence" value="ECO:0007669"/>
    <property type="project" value="InterPro"/>
</dbReference>
<feature type="region of interest" description="Disordered" evidence="7">
    <location>
        <begin position="378"/>
        <end position="526"/>
    </location>
</feature>
<dbReference type="Pfam" id="PF01585">
    <property type="entry name" value="G-patch"/>
    <property type="match status" value="1"/>
</dbReference>
<dbReference type="AlphaFoldDB" id="A0A550CWN2"/>
<evidence type="ECO:0000259" key="8">
    <source>
        <dbReference type="PROSITE" id="PS50174"/>
    </source>
</evidence>
<feature type="compositionally biased region" description="Basic residues" evidence="7">
    <location>
        <begin position="396"/>
        <end position="406"/>
    </location>
</feature>
<accession>A0A550CWN2</accession>
<evidence type="ECO:0000256" key="2">
    <source>
        <dbReference type="ARBA" id="ARBA00022517"/>
    </source>
</evidence>
<comment type="caution">
    <text evidence="9">The sequence shown here is derived from an EMBL/GenBank/DDBJ whole genome shotgun (WGS) entry which is preliminary data.</text>
</comment>
<protein>
    <recommendedName>
        <fullName evidence="6">PinX1-related protein 1</fullName>
    </recommendedName>
</protein>
<dbReference type="GO" id="GO:0006364">
    <property type="term" value="P:rRNA processing"/>
    <property type="evidence" value="ECO:0007669"/>
    <property type="project" value="UniProtKB-KW"/>
</dbReference>
<feature type="region of interest" description="Disordered" evidence="7">
    <location>
        <begin position="255"/>
        <end position="342"/>
    </location>
</feature>
<evidence type="ECO:0000256" key="6">
    <source>
        <dbReference type="ARBA" id="ARBA00041961"/>
    </source>
</evidence>
<feature type="domain" description="G-patch" evidence="8">
    <location>
        <begin position="25"/>
        <end position="71"/>
    </location>
</feature>
<evidence type="ECO:0000256" key="5">
    <source>
        <dbReference type="ARBA" id="ARBA00038007"/>
    </source>
</evidence>